<proteinExistence type="predicted"/>
<dbReference type="Proteomes" id="UP001285441">
    <property type="component" value="Unassembled WGS sequence"/>
</dbReference>
<feature type="compositionally biased region" description="Polar residues" evidence="1">
    <location>
        <begin position="211"/>
        <end position="220"/>
    </location>
</feature>
<organism evidence="2 3">
    <name type="scientific">Podospora didyma</name>
    <dbReference type="NCBI Taxonomy" id="330526"/>
    <lineage>
        <taxon>Eukaryota</taxon>
        <taxon>Fungi</taxon>
        <taxon>Dikarya</taxon>
        <taxon>Ascomycota</taxon>
        <taxon>Pezizomycotina</taxon>
        <taxon>Sordariomycetes</taxon>
        <taxon>Sordariomycetidae</taxon>
        <taxon>Sordariales</taxon>
        <taxon>Podosporaceae</taxon>
        <taxon>Podospora</taxon>
    </lineage>
</organism>
<reference evidence="2" key="2">
    <citation type="submission" date="2023-06" db="EMBL/GenBank/DDBJ databases">
        <authorList>
            <consortium name="Lawrence Berkeley National Laboratory"/>
            <person name="Haridas S."/>
            <person name="Hensen N."/>
            <person name="Bonometti L."/>
            <person name="Westerberg I."/>
            <person name="Brannstrom I.O."/>
            <person name="Guillou S."/>
            <person name="Cros-Aarteil S."/>
            <person name="Calhoun S."/>
            <person name="Kuo A."/>
            <person name="Mondo S."/>
            <person name="Pangilinan J."/>
            <person name="Riley R."/>
            <person name="LaButti K."/>
            <person name="Andreopoulos B."/>
            <person name="Lipzen A."/>
            <person name="Chen C."/>
            <person name="Yanf M."/>
            <person name="Daum C."/>
            <person name="Ng V."/>
            <person name="Clum A."/>
            <person name="Steindorff A."/>
            <person name="Ohm R."/>
            <person name="Martin F."/>
            <person name="Silar P."/>
            <person name="Natvig D."/>
            <person name="Lalanne C."/>
            <person name="Gautier V."/>
            <person name="Ament-velasquez S.L."/>
            <person name="Kruys A."/>
            <person name="Hutchinson M.I."/>
            <person name="Powell A.J."/>
            <person name="Barry K."/>
            <person name="Miller A.N."/>
            <person name="Grigoriev I.V."/>
            <person name="Debuchy R."/>
            <person name="Gladieux P."/>
            <person name="Thoren M.H."/>
            <person name="Johannesson H."/>
        </authorList>
    </citation>
    <scope>NUCLEOTIDE SEQUENCE</scope>
    <source>
        <strain evidence="2">CBS 232.78</strain>
    </source>
</reference>
<keyword evidence="3" id="KW-1185">Reference proteome</keyword>
<reference evidence="2" key="1">
    <citation type="journal article" date="2023" name="Mol. Phylogenet. Evol.">
        <title>Genome-scale phylogeny and comparative genomics of the fungal order Sordariales.</title>
        <authorList>
            <person name="Hensen N."/>
            <person name="Bonometti L."/>
            <person name="Westerberg I."/>
            <person name="Brannstrom I.O."/>
            <person name="Guillou S."/>
            <person name="Cros-Aarteil S."/>
            <person name="Calhoun S."/>
            <person name="Haridas S."/>
            <person name="Kuo A."/>
            <person name="Mondo S."/>
            <person name="Pangilinan J."/>
            <person name="Riley R."/>
            <person name="LaButti K."/>
            <person name="Andreopoulos B."/>
            <person name="Lipzen A."/>
            <person name="Chen C."/>
            <person name="Yan M."/>
            <person name="Daum C."/>
            <person name="Ng V."/>
            <person name="Clum A."/>
            <person name="Steindorff A."/>
            <person name="Ohm R.A."/>
            <person name="Martin F."/>
            <person name="Silar P."/>
            <person name="Natvig D.O."/>
            <person name="Lalanne C."/>
            <person name="Gautier V."/>
            <person name="Ament-Velasquez S.L."/>
            <person name="Kruys A."/>
            <person name="Hutchinson M.I."/>
            <person name="Powell A.J."/>
            <person name="Barry K."/>
            <person name="Miller A.N."/>
            <person name="Grigoriev I.V."/>
            <person name="Debuchy R."/>
            <person name="Gladieux P."/>
            <person name="Hiltunen Thoren M."/>
            <person name="Johannesson H."/>
        </authorList>
    </citation>
    <scope>NUCLEOTIDE SEQUENCE</scope>
    <source>
        <strain evidence="2">CBS 232.78</strain>
    </source>
</reference>
<evidence type="ECO:0000256" key="1">
    <source>
        <dbReference type="SAM" id="MobiDB-lite"/>
    </source>
</evidence>
<gene>
    <name evidence="2" type="ORF">B0H63DRAFT_162631</name>
</gene>
<evidence type="ECO:0000313" key="3">
    <source>
        <dbReference type="Proteomes" id="UP001285441"/>
    </source>
</evidence>
<sequence>MYPTSTATAARLGRPVRGGSALGAACTVHFRFSLSEKRLKVFFNVAFESRRERETVRAFVEDKKKKKEKKKRGRKKRGVGWMEIRDHIYIHLCFSFPHFLHLLSRDQKREIRWGSWLLLLPACLYAAVVNLPCIPSYPPHAAFPCPCCLTLPTYNSLRGETHTHSCKSTPRHPHHQESPDPRNGRLSKSACICMSKTPPPPTSDVGKEDNSITLWTSADTQRGHESGHAKYKSVSSQLSADRWAEVIGSADLKR</sequence>
<evidence type="ECO:0000313" key="2">
    <source>
        <dbReference type="EMBL" id="KAK3387653.1"/>
    </source>
</evidence>
<name>A0AAE0U1K8_9PEZI</name>
<protein>
    <submittedName>
        <fullName evidence="2">Uncharacterized protein</fullName>
    </submittedName>
</protein>
<feature type="region of interest" description="Disordered" evidence="1">
    <location>
        <begin position="162"/>
        <end position="184"/>
    </location>
</feature>
<dbReference type="EMBL" id="JAULSW010000003">
    <property type="protein sequence ID" value="KAK3387653.1"/>
    <property type="molecule type" value="Genomic_DNA"/>
</dbReference>
<comment type="caution">
    <text evidence="2">The sequence shown here is derived from an EMBL/GenBank/DDBJ whole genome shotgun (WGS) entry which is preliminary data.</text>
</comment>
<feature type="region of interest" description="Disordered" evidence="1">
    <location>
        <begin position="198"/>
        <end position="236"/>
    </location>
</feature>
<accession>A0AAE0U1K8</accession>
<dbReference type="AlphaFoldDB" id="A0AAE0U1K8"/>